<dbReference type="InterPro" id="IPR011110">
    <property type="entry name" value="Reg_prop"/>
</dbReference>
<evidence type="ECO:0008006" key="4">
    <source>
        <dbReference type="Google" id="ProtNLM"/>
    </source>
</evidence>
<protein>
    <recommendedName>
        <fullName evidence="4">Two component regulator propeller</fullName>
    </recommendedName>
</protein>
<dbReference type="Proteomes" id="UP000233256">
    <property type="component" value="Unassembled WGS sequence"/>
</dbReference>
<dbReference type="Pfam" id="PF07494">
    <property type="entry name" value="Reg_prop"/>
    <property type="match status" value="3"/>
</dbReference>
<reference evidence="2 3" key="1">
    <citation type="journal article" date="2017" name="ISME J.">
        <title>Potential for microbial H2 and metal transformations associated with novel bacteria and archaea in deep terrestrial subsurface sediments.</title>
        <authorList>
            <person name="Hernsdorf A.W."/>
            <person name="Amano Y."/>
            <person name="Miyakawa K."/>
            <person name="Ise K."/>
            <person name="Suzuki Y."/>
            <person name="Anantharaman K."/>
            <person name="Probst A."/>
            <person name="Burstein D."/>
            <person name="Thomas B.C."/>
            <person name="Banfield J.F."/>
        </authorList>
    </citation>
    <scope>NUCLEOTIDE SEQUENCE [LARGE SCALE GENOMIC DNA]</scope>
    <source>
        <strain evidence="2">HGW-Wallbacteria-1</strain>
    </source>
</reference>
<comment type="caution">
    <text evidence="2">The sequence shown here is derived from an EMBL/GenBank/DDBJ whole genome shotgun (WGS) entry which is preliminary data.</text>
</comment>
<evidence type="ECO:0000313" key="2">
    <source>
        <dbReference type="EMBL" id="PKK91918.1"/>
    </source>
</evidence>
<name>A0A2N1PUB3_9BACT</name>
<dbReference type="EMBL" id="PGXC01000001">
    <property type="protein sequence ID" value="PKK91918.1"/>
    <property type="molecule type" value="Genomic_DNA"/>
</dbReference>
<evidence type="ECO:0000256" key="1">
    <source>
        <dbReference type="SAM" id="SignalP"/>
    </source>
</evidence>
<sequence>MNRSIFKILIIALSLSALFINIPGPSSALAVSSSSPEWITYGAQQGLPSDFVTAVALDSAGKLWAGTWEGVASLDGEKGGTWNSYSEKDGLKGSRVTCLESSSGGGMWVGTLALSSRGGVTLLNNGSCRIIGEETGFRSDAVTALSEGPDGNLWIGTWGDGLALFNVKEWKLTRLFTLADGLPSQDIVSVIATADGVWVGTKYNGAAFWDGYSWKVYNEHSSGLRNNAVHSICIRDGECWFGTWAGAFRISGKADFSDPTQWSEYTDFMGRLADRFVRVLKADRWGGVWFGTDKGLTLFNGEKWTTFTTTSIRETVKDESRGIWIPSVRPQRSLPSNTVLDITFDGHSMIWVATDRGVAGWDISKTLYSGISSGALNSAAPAKNGE</sequence>
<gene>
    <name evidence="2" type="ORF">CVV64_00385</name>
</gene>
<dbReference type="Gene3D" id="2.130.10.10">
    <property type="entry name" value="YVTN repeat-like/Quinoprotein amine dehydrogenase"/>
    <property type="match status" value="2"/>
</dbReference>
<proteinExistence type="predicted"/>
<feature type="signal peptide" evidence="1">
    <location>
        <begin position="1"/>
        <end position="28"/>
    </location>
</feature>
<feature type="chain" id="PRO_5014716014" description="Two component regulator propeller" evidence="1">
    <location>
        <begin position="29"/>
        <end position="386"/>
    </location>
</feature>
<dbReference type="AlphaFoldDB" id="A0A2N1PUB3"/>
<keyword evidence="1" id="KW-0732">Signal</keyword>
<accession>A0A2N1PUB3</accession>
<organism evidence="2 3">
    <name type="scientific">Candidatus Wallbacteria bacterium HGW-Wallbacteria-1</name>
    <dbReference type="NCBI Taxonomy" id="2013854"/>
    <lineage>
        <taxon>Bacteria</taxon>
        <taxon>Candidatus Walliibacteriota</taxon>
    </lineage>
</organism>
<dbReference type="SUPFAM" id="SSF63829">
    <property type="entry name" value="Calcium-dependent phosphotriesterase"/>
    <property type="match status" value="2"/>
</dbReference>
<dbReference type="InterPro" id="IPR015943">
    <property type="entry name" value="WD40/YVTN_repeat-like_dom_sf"/>
</dbReference>
<evidence type="ECO:0000313" key="3">
    <source>
        <dbReference type="Proteomes" id="UP000233256"/>
    </source>
</evidence>